<name>A0ACC0EV50_9BASI</name>
<accession>A0ACC0EV50</accession>
<reference evidence="1 2" key="3">
    <citation type="journal article" date="2022" name="Microbiol. Spectr.">
        <title>Folding features and dynamics of 3D genome architecture in plant fungal pathogens.</title>
        <authorList>
            <person name="Xia C."/>
        </authorList>
    </citation>
    <scope>NUCLEOTIDE SEQUENCE [LARGE SCALE GENOMIC DNA]</scope>
    <source>
        <strain evidence="1 2">93-210</strain>
    </source>
</reference>
<organism evidence="1 2">
    <name type="scientific">Puccinia striiformis f. sp. tritici</name>
    <dbReference type="NCBI Taxonomy" id="168172"/>
    <lineage>
        <taxon>Eukaryota</taxon>
        <taxon>Fungi</taxon>
        <taxon>Dikarya</taxon>
        <taxon>Basidiomycota</taxon>
        <taxon>Pucciniomycotina</taxon>
        <taxon>Pucciniomycetes</taxon>
        <taxon>Pucciniales</taxon>
        <taxon>Pucciniaceae</taxon>
        <taxon>Puccinia</taxon>
    </lineage>
</organism>
<proteinExistence type="predicted"/>
<gene>
    <name evidence="1" type="ORF">MJO28_001615</name>
</gene>
<sequence length="111" mass="12299">MPASDEKELQKPMMLTTESGFKISGALLDEFDDRIDIGEVTHVCDIPDEQFPEEEEPQQAKIVDTSFCAPYQRLKDLLHGLPDKIVSDPLERSAATSYDQTSSLNGLAPSD</sequence>
<reference evidence="2" key="2">
    <citation type="journal article" date="2018" name="Mol. Plant Microbe Interact.">
        <title>Genome sequence resources for the wheat stripe rust pathogen (Puccinia striiformis f. sp. tritici) and the barley stripe rust pathogen (Puccinia striiformis f. sp. hordei).</title>
        <authorList>
            <person name="Xia C."/>
            <person name="Wang M."/>
            <person name="Yin C."/>
            <person name="Cornejo O.E."/>
            <person name="Hulbert S.H."/>
            <person name="Chen X."/>
        </authorList>
    </citation>
    <scope>NUCLEOTIDE SEQUENCE [LARGE SCALE GENOMIC DNA]</scope>
    <source>
        <strain evidence="2">93-210</strain>
    </source>
</reference>
<keyword evidence="2" id="KW-1185">Reference proteome</keyword>
<evidence type="ECO:0000313" key="2">
    <source>
        <dbReference type="Proteomes" id="UP001060170"/>
    </source>
</evidence>
<evidence type="ECO:0000313" key="1">
    <source>
        <dbReference type="EMBL" id="KAI7961126.1"/>
    </source>
</evidence>
<dbReference type="Proteomes" id="UP001060170">
    <property type="component" value="Chromosome 2"/>
</dbReference>
<protein>
    <submittedName>
        <fullName evidence="1">Uncharacterized protein</fullName>
    </submittedName>
</protein>
<dbReference type="EMBL" id="CM045866">
    <property type="protein sequence ID" value="KAI7961126.1"/>
    <property type="molecule type" value="Genomic_DNA"/>
</dbReference>
<reference evidence="2" key="1">
    <citation type="journal article" date="2018" name="BMC Genomics">
        <title>Genomic insights into host adaptation between the wheat stripe rust pathogen (Puccinia striiformis f. sp. tritici) and the barley stripe rust pathogen (Puccinia striiformis f. sp. hordei).</title>
        <authorList>
            <person name="Xia C."/>
            <person name="Wang M."/>
            <person name="Yin C."/>
            <person name="Cornejo O.E."/>
            <person name="Hulbert S.H."/>
            <person name="Chen X."/>
        </authorList>
    </citation>
    <scope>NUCLEOTIDE SEQUENCE [LARGE SCALE GENOMIC DNA]</scope>
    <source>
        <strain evidence="2">93-210</strain>
    </source>
</reference>
<comment type="caution">
    <text evidence="1">The sequence shown here is derived from an EMBL/GenBank/DDBJ whole genome shotgun (WGS) entry which is preliminary data.</text>
</comment>